<keyword evidence="1" id="KW-1015">Disulfide bond</keyword>
<sequence>MLAPRALLVFALAAAVLAESANELQRWTQETKCSCCKVIMGDIKTIVINITGKLEPVLQKAIQVACRRYVMIEPFEKICEYIGETLLHPLFEWLLKKEGEIDPEFDCQYMKYCPRPKGFEVFLRMLKVADVPDFH</sequence>
<dbReference type="WBParaSite" id="HPLM_0000846101-mRNA-1">
    <property type="protein sequence ID" value="HPLM_0000846101-mRNA-1"/>
    <property type="gene ID" value="HPLM_0000846101"/>
</dbReference>
<dbReference type="EMBL" id="UZAF01016864">
    <property type="protein sequence ID" value="VDO34899.1"/>
    <property type="molecule type" value="Genomic_DNA"/>
</dbReference>
<accession>A0A0N4WD27</accession>
<proteinExistence type="predicted"/>
<protein>
    <submittedName>
        <fullName evidence="6">Saposin B-type domain-containing protein</fullName>
    </submittedName>
</protein>
<dbReference type="SUPFAM" id="SSF47862">
    <property type="entry name" value="Saposin"/>
    <property type="match status" value="1"/>
</dbReference>
<evidence type="ECO:0000313" key="5">
    <source>
        <dbReference type="Proteomes" id="UP000268014"/>
    </source>
</evidence>
<organism evidence="6">
    <name type="scientific">Haemonchus placei</name>
    <name type="common">Barber's pole worm</name>
    <dbReference type="NCBI Taxonomy" id="6290"/>
    <lineage>
        <taxon>Eukaryota</taxon>
        <taxon>Metazoa</taxon>
        <taxon>Ecdysozoa</taxon>
        <taxon>Nematoda</taxon>
        <taxon>Chromadorea</taxon>
        <taxon>Rhabditida</taxon>
        <taxon>Rhabditina</taxon>
        <taxon>Rhabditomorpha</taxon>
        <taxon>Strongyloidea</taxon>
        <taxon>Trichostrongylidae</taxon>
        <taxon>Haemonchus</taxon>
    </lineage>
</organism>
<dbReference type="InterPro" id="IPR011001">
    <property type="entry name" value="Saposin-like"/>
</dbReference>
<dbReference type="OrthoDB" id="5803422at2759"/>
<dbReference type="Gene3D" id="1.10.225.10">
    <property type="entry name" value="Saposin-like"/>
    <property type="match status" value="1"/>
</dbReference>
<evidence type="ECO:0000256" key="2">
    <source>
        <dbReference type="SAM" id="SignalP"/>
    </source>
</evidence>
<dbReference type="PROSITE" id="PS50015">
    <property type="entry name" value="SAP_B"/>
    <property type="match status" value="1"/>
</dbReference>
<evidence type="ECO:0000259" key="3">
    <source>
        <dbReference type="PROSITE" id="PS50015"/>
    </source>
</evidence>
<keyword evidence="2" id="KW-0732">Signal</keyword>
<feature type="chain" id="PRO_5043123664" evidence="2">
    <location>
        <begin position="19"/>
        <end position="135"/>
    </location>
</feature>
<dbReference type="OMA" id="VMIEPFE"/>
<feature type="domain" description="Saposin B-type" evidence="3">
    <location>
        <begin position="29"/>
        <end position="117"/>
    </location>
</feature>
<reference evidence="6" key="1">
    <citation type="submission" date="2017-02" db="UniProtKB">
        <authorList>
            <consortium name="WormBaseParasite"/>
        </authorList>
    </citation>
    <scope>IDENTIFICATION</scope>
</reference>
<dbReference type="Proteomes" id="UP000268014">
    <property type="component" value="Unassembled WGS sequence"/>
</dbReference>
<evidence type="ECO:0000313" key="6">
    <source>
        <dbReference type="WBParaSite" id="HPLM_0000846101-mRNA-1"/>
    </source>
</evidence>
<keyword evidence="5" id="KW-1185">Reference proteome</keyword>
<dbReference type="AlphaFoldDB" id="A0A0N4WD27"/>
<evidence type="ECO:0000313" key="4">
    <source>
        <dbReference type="EMBL" id="VDO34899.1"/>
    </source>
</evidence>
<reference evidence="4 5" key="2">
    <citation type="submission" date="2018-11" db="EMBL/GenBank/DDBJ databases">
        <authorList>
            <consortium name="Pathogen Informatics"/>
        </authorList>
    </citation>
    <scope>NUCLEOTIDE SEQUENCE [LARGE SCALE GENOMIC DNA]</scope>
    <source>
        <strain evidence="4 5">MHpl1</strain>
    </source>
</reference>
<feature type="signal peptide" evidence="2">
    <location>
        <begin position="1"/>
        <end position="18"/>
    </location>
</feature>
<name>A0A0N4WD27_HAEPC</name>
<gene>
    <name evidence="4" type="ORF">HPLM_LOCUS8453</name>
</gene>
<evidence type="ECO:0000256" key="1">
    <source>
        <dbReference type="ARBA" id="ARBA00023157"/>
    </source>
</evidence>
<dbReference type="InterPro" id="IPR008139">
    <property type="entry name" value="SaposinB_dom"/>
</dbReference>